<dbReference type="PANTHER" id="PTHR35519:SF2">
    <property type="entry name" value="PH DOMAIN PROTEIN"/>
    <property type="match status" value="1"/>
</dbReference>
<accession>A0ABY8TT85</accession>
<dbReference type="Proteomes" id="UP001244341">
    <property type="component" value="Chromosome 3b"/>
</dbReference>
<evidence type="ECO:0000256" key="1">
    <source>
        <dbReference type="SAM" id="MobiDB-lite"/>
    </source>
</evidence>
<evidence type="ECO:0000313" key="4">
    <source>
        <dbReference type="Proteomes" id="UP001244341"/>
    </source>
</evidence>
<name>A0ABY8TT85_TETOB</name>
<reference evidence="3 4" key="1">
    <citation type="submission" date="2023-05" db="EMBL/GenBank/DDBJ databases">
        <title>A 100% complete, gapless, phased diploid assembly of the Scenedesmus obliquus UTEX 3031 genome.</title>
        <authorList>
            <person name="Biondi T.C."/>
            <person name="Hanschen E.R."/>
            <person name="Kwon T."/>
            <person name="Eng W."/>
            <person name="Kruse C.P.S."/>
            <person name="Koehler S.I."/>
            <person name="Kunde Y."/>
            <person name="Gleasner C.D."/>
            <person name="You Mak K.T."/>
            <person name="Polle J."/>
            <person name="Hovde B.T."/>
            <person name="Starkenburg S.R."/>
        </authorList>
    </citation>
    <scope>NUCLEOTIDE SEQUENCE [LARGE SCALE GENOMIC DNA]</scope>
    <source>
        <strain evidence="3 4">DOE0152z</strain>
    </source>
</reference>
<keyword evidence="2" id="KW-0812">Transmembrane</keyword>
<keyword evidence="2" id="KW-0472">Membrane</keyword>
<evidence type="ECO:0008006" key="5">
    <source>
        <dbReference type="Google" id="ProtNLM"/>
    </source>
</evidence>
<feature type="region of interest" description="Disordered" evidence="1">
    <location>
        <begin position="15"/>
        <end position="55"/>
    </location>
</feature>
<proteinExistence type="predicted"/>
<dbReference type="Pfam" id="PF13430">
    <property type="entry name" value="DUF4112"/>
    <property type="match status" value="1"/>
</dbReference>
<dbReference type="InterPro" id="IPR025187">
    <property type="entry name" value="DUF4112"/>
</dbReference>
<keyword evidence="4" id="KW-1185">Reference proteome</keyword>
<sequence>MGLFKNKSDGAGLVHVELPSGQAFEDPEQSPSARSAPELDGPIASSSSSSAAVPQQGRAISAPALGAGDKQQAAQIDELTPAQRRTLAHVMRLSKVMDNAITIPIIKKKFGLDAMLGLIPYVGDMAGATVGSYIISRALKYNMPKRLVLRMLVNQAIDSVVGVVPFLGDIFDFGFKANARNMKLLQEHLEHPKSATRADTCFLVSLFLLVVVLPIVLVAGIIGGIIVGIMAALGKL</sequence>
<protein>
    <recommendedName>
        <fullName evidence="5">DUF4112 domain-containing protein</fullName>
    </recommendedName>
</protein>
<dbReference type="EMBL" id="CP126210">
    <property type="protein sequence ID" value="WIA12325.1"/>
    <property type="molecule type" value="Genomic_DNA"/>
</dbReference>
<evidence type="ECO:0000313" key="3">
    <source>
        <dbReference type="EMBL" id="WIA12325.1"/>
    </source>
</evidence>
<feature type="transmembrane region" description="Helical" evidence="2">
    <location>
        <begin position="202"/>
        <end position="233"/>
    </location>
</feature>
<evidence type="ECO:0000256" key="2">
    <source>
        <dbReference type="SAM" id="Phobius"/>
    </source>
</evidence>
<keyword evidence="2" id="KW-1133">Transmembrane helix</keyword>
<organism evidence="3 4">
    <name type="scientific">Tetradesmus obliquus</name>
    <name type="common">Green alga</name>
    <name type="synonym">Acutodesmus obliquus</name>
    <dbReference type="NCBI Taxonomy" id="3088"/>
    <lineage>
        <taxon>Eukaryota</taxon>
        <taxon>Viridiplantae</taxon>
        <taxon>Chlorophyta</taxon>
        <taxon>core chlorophytes</taxon>
        <taxon>Chlorophyceae</taxon>
        <taxon>CS clade</taxon>
        <taxon>Sphaeropleales</taxon>
        <taxon>Scenedesmaceae</taxon>
        <taxon>Tetradesmus</taxon>
    </lineage>
</organism>
<dbReference type="PANTHER" id="PTHR35519">
    <property type="entry name" value="MEMBRANE PROTEINS"/>
    <property type="match status" value="1"/>
</dbReference>
<gene>
    <name evidence="3" type="ORF">OEZ85_012380</name>
</gene>
<feature type="transmembrane region" description="Helical" evidence="2">
    <location>
        <begin position="114"/>
        <end position="135"/>
    </location>
</feature>